<organism evidence="4 5">
    <name type="scientific">Streptomyces subrutilus</name>
    <dbReference type="NCBI Taxonomy" id="36818"/>
    <lineage>
        <taxon>Bacteria</taxon>
        <taxon>Bacillati</taxon>
        <taxon>Actinomycetota</taxon>
        <taxon>Actinomycetes</taxon>
        <taxon>Kitasatosporales</taxon>
        <taxon>Streptomycetaceae</taxon>
        <taxon>Streptomyces</taxon>
    </lineage>
</organism>
<dbReference type="InterPro" id="IPR003594">
    <property type="entry name" value="HATPase_dom"/>
</dbReference>
<dbReference type="EMBL" id="BMVX01000004">
    <property type="protein sequence ID" value="GGZ55656.1"/>
    <property type="molecule type" value="Genomic_DNA"/>
</dbReference>
<reference evidence="3" key="1">
    <citation type="journal article" date="2014" name="Int. J. Syst. Evol. Microbiol.">
        <title>Complete genome sequence of Corynebacterium casei LMG S-19264T (=DSM 44701T), isolated from a smear-ripened cheese.</title>
        <authorList>
            <consortium name="US DOE Joint Genome Institute (JGI-PGF)"/>
            <person name="Walter F."/>
            <person name="Albersmeier A."/>
            <person name="Kalinowski J."/>
            <person name="Ruckert C."/>
        </authorList>
    </citation>
    <scope>NUCLEOTIDE SEQUENCE</scope>
    <source>
        <strain evidence="3">JCM 4834</strain>
    </source>
</reference>
<keyword evidence="4" id="KW-0547">Nucleotide-binding</keyword>
<dbReference type="PANTHER" id="PTHR35526:SF3">
    <property type="entry name" value="ANTI-SIGMA-F FACTOR RSBW"/>
    <property type="match status" value="1"/>
</dbReference>
<dbReference type="GO" id="GO:0005524">
    <property type="term" value="F:ATP binding"/>
    <property type="evidence" value="ECO:0007669"/>
    <property type="project" value="UniProtKB-KW"/>
</dbReference>
<dbReference type="Proteomes" id="UP000634660">
    <property type="component" value="Unassembled WGS sequence"/>
</dbReference>
<dbReference type="AlphaFoldDB" id="A0A5P2UG44"/>
<dbReference type="InterPro" id="IPR036890">
    <property type="entry name" value="HATPase_C_sf"/>
</dbReference>
<dbReference type="PANTHER" id="PTHR35526">
    <property type="entry name" value="ANTI-SIGMA-F FACTOR RSBW-RELATED"/>
    <property type="match status" value="1"/>
</dbReference>
<protein>
    <submittedName>
        <fullName evidence="4">ATP-binding protein</fullName>
    </submittedName>
</protein>
<dbReference type="OrthoDB" id="4320214at2"/>
<evidence type="ECO:0000259" key="2">
    <source>
        <dbReference type="Pfam" id="PF13581"/>
    </source>
</evidence>
<keyword evidence="1" id="KW-0723">Serine/threonine-protein kinase</keyword>
<proteinExistence type="predicted"/>
<reference evidence="3" key="3">
    <citation type="submission" date="2020-09" db="EMBL/GenBank/DDBJ databases">
        <authorList>
            <person name="Sun Q."/>
            <person name="Ohkuma M."/>
        </authorList>
    </citation>
    <scope>NUCLEOTIDE SEQUENCE</scope>
    <source>
        <strain evidence="3">JCM 4834</strain>
    </source>
</reference>
<keyword evidence="1" id="KW-0418">Kinase</keyword>
<keyword evidence="5" id="KW-1185">Reference proteome</keyword>
<dbReference type="Proteomes" id="UP000326831">
    <property type="component" value="Chromosome"/>
</dbReference>
<dbReference type="InterPro" id="IPR050267">
    <property type="entry name" value="Anti-sigma-factor_SerPK"/>
</dbReference>
<dbReference type="Pfam" id="PF13581">
    <property type="entry name" value="HATPase_c_2"/>
    <property type="match status" value="1"/>
</dbReference>
<dbReference type="GO" id="GO:0004674">
    <property type="term" value="F:protein serine/threonine kinase activity"/>
    <property type="evidence" value="ECO:0007669"/>
    <property type="project" value="UniProtKB-KW"/>
</dbReference>
<feature type="domain" description="Histidine kinase/HSP90-like ATPase" evidence="2">
    <location>
        <begin position="14"/>
        <end position="120"/>
    </location>
</feature>
<dbReference type="SUPFAM" id="SSF55874">
    <property type="entry name" value="ATPase domain of HSP90 chaperone/DNA topoisomerase II/histidine kinase"/>
    <property type="match status" value="1"/>
</dbReference>
<dbReference type="KEGG" id="ssub:CP968_07475"/>
<keyword evidence="4" id="KW-0067">ATP-binding</keyword>
<dbReference type="RefSeq" id="WP_150517234.1">
    <property type="nucleotide sequence ID" value="NZ_BMVX01000004.1"/>
</dbReference>
<gene>
    <name evidence="4" type="ORF">CP968_07475</name>
    <name evidence="3" type="ORF">GCM10010371_13940</name>
</gene>
<dbReference type="Gene3D" id="3.30.565.10">
    <property type="entry name" value="Histidine kinase-like ATPase, C-terminal domain"/>
    <property type="match status" value="1"/>
</dbReference>
<dbReference type="EMBL" id="CP023701">
    <property type="protein sequence ID" value="QEU78142.1"/>
    <property type="molecule type" value="Genomic_DNA"/>
</dbReference>
<evidence type="ECO:0000256" key="1">
    <source>
        <dbReference type="ARBA" id="ARBA00022527"/>
    </source>
</evidence>
<reference evidence="4 5" key="2">
    <citation type="submission" date="2017-09" db="EMBL/GenBank/DDBJ databases">
        <authorList>
            <person name="Lee N."/>
            <person name="Cho B.-K."/>
        </authorList>
    </citation>
    <scope>NUCLEOTIDE SEQUENCE [LARGE SCALE GENOMIC DNA]</scope>
    <source>
        <strain evidence="4 5">ATCC 27467</strain>
    </source>
</reference>
<accession>A0A5P2UG44</accession>
<evidence type="ECO:0000313" key="5">
    <source>
        <dbReference type="Proteomes" id="UP000326831"/>
    </source>
</evidence>
<evidence type="ECO:0000313" key="3">
    <source>
        <dbReference type="EMBL" id="GGZ55656.1"/>
    </source>
</evidence>
<keyword evidence="1" id="KW-0808">Transferase</keyword>
<evidence type="ECO:0000313" key="4">
    <source>
        <dbReference type="EMBL" id="QEU78142.1"/>
    </source>
</evidence>
<dbReference type="CDD" id="cd16936">
    <property type="entry name" value="HATPase_RsbW-like"/>
    <property type="match status" value="1"/>
</dbReference>
<name>A0A5P2UG44_9ACTN</name>
<sequence>MEVHEVTLTVTSTPEGAARARHQVMNEIRGWRSVIGTDGMCVAEVVAGELLANVVQHTGNEAASVTARLRGSRLRFEVRDRSSVLPHARPPRTDAEDGRGLLIIDALADRHGVDHSVGGKSCWAELDLPAPISVTPSITQPPLQRS</sequence>